<protein>
    <submittedName>
        <fullName evidence="2">Uncharacterized protein</fullName>
    </submittedName>
</protein>
<dbReference type="InParanoid" id="A0A0G4FRH8"/>
<proteinExistence type="predicted"/>
<keyword evidence="3" id="KW-1185">Reference proteome</keyword>
<accession>A0A0G4FRH8</accession>
<feature type="region of interest" description="Disordered" evidence="1">
    <location>
        <begin position="98"/>
        <end position="141"/>
    </location>
</feature>
<organism evidence="2 3">
    <name type="scientific">Vitrella brassicaformis (strain CCMP3155)</name>
    <dbReference type="NCBI Taxonomy" id="1169540"/>
    <lineage>
        <taxon>Eukaryota</taxon>
        <taxon>Sar</taxon>
        <taxon>Alveolata</taxon>
        <taxon>Colpodellida</taxon>
        <taxon>Vitrellaceae</taxon>
        <taxon>Vitrella</taxon>
    </lineage>
</organism>
<reference evidence="2 3" key="1">
    <citation type="submission" date="2014-11" db="EMBL/GenBank/DDBJ databases">
        <authorList>
            <person name="Zhu J."/>
            <person name="Qi W."/>
            <person name="Song R."/>
        </authorList>
    </citation>
    <scope>NUCLEOTIDE SEQUENCE [LARGE SCALE GENOMIC DNA]</scope>
</reference>
<evidence type="ECO:0000313" key="3">
    <source>
        <dbReference type="Proteomes" id="UP000041254"/>
    </source>
</evidence>
<name>A0A0G4FRH8_VITBC</name>
<evidence type="ECO:0000313" key="2">
    <source>
        <dbReference type="EMBL" id="CEM16702.1"/>
    </source>
</evidence>
<dbReference type="Proteomes" id="UP000041254">
    <property type="component" value="Unassembled WGS sequence"/>
</dbReference>
<dbReference type="VEuPathDB" id="CryptoDB:Vbra_518"/>
<dbReference type="AlphaFoldDB" id="A0A0G4FRH8"/>
<gene>
    <name evidence="2" type="ORF">Vbra_518</name>
</gene>
<sequence>MDRVGRVPYEGASASVTHTSNDASLWRSHTPRITRSVLTPSFNTTSLCPSRERSTENAFAVLNEMDVHPAGMTTRIMITTTTMLESLPNGSAIRICKGRVGRRRTQHPASKTTTARPAANDKRTAGKRKKHDEPSVPPPSPDIHELMAAHTSQAKEVRALLAKAAEKLEKDRKRCEKSIKIGSPLLTDFLAGLRCDMSGLKCRHMPACLCERGSVRASERATCPSARGCASTTTTSRCTRPLQNDSQLRNARNGSVGRAERPYRKRHLPQKKVLIALKPFPPPIAERQHTDDHDHEAFLDCLQPYGFRIWCPTRTSPQRSTGPAVVCLFSTGVGDDEGGGVQSSLWEVVPTASMPGCWQRLLDGLCLTYQNINMHSMMRLIKNARMLCVKLNARRDLRELIGGLCA</sequence>
<evidence type="ECO:0000256" key="1">
    <source>
        <dbReference type="SAM" id="MobiDB-lite"/>
    </source>
</evidence>
<dbReference type="EMBL" id="CDMY01000481">
    <property type="protein sequence ID" value="CEM16702.1"/>
    <property type="molecule type" value="Genomic_DNA"/>
</dbReference>